<dbReference type="EMBL" id="VBQZ03000050">
    <property type="protein sequence ID" value="MXQ88852.1"/>
    <property type="molecule type" value="Genomic_DNA"/>
</dbReference>
<protein>
    <submittedName>
        <fullName evidence="2">Uncharacterized protein</fullName>
    </submittedName>
</protein>
<comment type="caution">
    <text evidence="2">The sequence shown here is derived from an EMBL/GenBank/DDBJ whole genome shotgun (WGS) entry which is preliminary data.</text>
</comment>
<keyword evidence="3" id="KW-1185">Reference proteome</keyword>
<organism evidence="2 3">
    <name type="scientific">Bos mutus</name>
    <name type="common">wild yak</name>
    <dbReference type="NCBI Taxonomy" id="72004"/>
    <lineage>
        <taxon>Eukaryota</taxon>
        <taxon>Metazoa</taxon>
        <taxon>Chordata</taxon>
        <taxon>Craniata</taxon>
        <taxon>Vertebrata</taxon>
        <taxon>Euteleostomi</taxon>
        <taxon>Mammalia</taxon>
        <taxon>Eutheria</taxon>
        <taxon>Laurasiatheria</taxon>
        <taxon>Artiodactyla</taxon>
        <taxon>Ruminantia</taxon>
        <taxon>Pecora</taxon>
        <taxon>Bovidae</taxon>
        <taxon>Bovinae</taxon>
        <taxon>Bos</taxon>
    </lineage>
</organism>
<reference evidence="2" key="1">
    <citation type="submission" date="2019-10" db="EMBL/GenBank/DDBJ databases">
        <title>The sequence and de novo assembly of the wild yak genome.</title>
        <authorList>
            <person name="Liu Y."/>
        </authorList>
    </citation>
    <scope>NUCLEOTIDE SEQUENCE [LARGE SCALE GENOMIC DNA]</scope>
    <source>
        <strain evidence="2">WY2019</strain>
    </source>
</reference>
<feature type="region of interest" description="Disordered" evidence="1">
    <location>
        <begin position="1"/>
        <end position="66"/>
    </location>
</feature>
<proteinExistence type="predicted"/>
<dbReference type="Proteomes" id="UP000322234">
    <property type="component" value="Unassembled WGS sequence"/>
</dbReference>
<gene>
    <name evidence="2" type="ORF">E5288_WYG012274</name>
</gene>
<sequence length="66" mass="6912">MSVRTKSSPRCALKKGEKSPFHLPQGREPVMLDIEDGPSSGSPVGIKPGPATSDRTDTSVSFSGLV</sequence>
<name>A0A6B0RHM6_9CETA</name>
<dbReference type="AlphaFoldDB" id="A0A6B0RHM6"/>
<accession>A0A6B0RHM6</accession>
<evidence type="ECO:0000313" key="2">
    <source>
        <dbReference type="EMBL" id="MXQ88852.1"/>
    </source>
</evidence>
<evidence type="ECO:0000256" key="1">
    <source>
        <dbReference type="SAM" id="MobiDB-lite"/>
    </source>
</evidence>
<evidence type="ECO:0000313" key="3">
    <source>
        <dbReference type="Proteomes" id="UP000322234"/>
    </source>
</evidence>